<evidence type="ECO:0008006" key="4">
    <source>
        <dbReference type="Google" id="ProtNLM"/>
    </source>
</evidence>
<evidence type="ECO:0000313" key="2">
    <source>
        <dbReference type="EMBL" id="KAI5408280.1"/>
    </source>
</evidence>
<comment type="caution">
    <text evidence="2">The sequence shown here is derived from an EMBL/GenBank/DDBJ whole genome shotgun (WGS) entry which is preliminary data.</text>
</comment>
<evidence type="ECO:0000313" key="3">
    <source>
        <dbReference type="Proteomes" id="UP001058974"/>
    </source>
</evidence>
<organism evidence="2 3">
    <name type="scientific">Pisum sativum</name>
    <name type="common">Garden pea</name>
    <name type="synonym">Lathyrus oleraceus</name>
    <dbReference type="NCBI Taxonomy" id="3888"/>
    <lineage>
        <taxon>Eukaryota</taxon>
        <taxon>Viridiplantae</taxon>
        <taxon>Streptophyta</taxon>
        <taxon>Embryophyta</taxon>
        <taxon>Tracheophyta</taxon>
        <taxon>Spermatophyta</taxon>
        <taxon>Magnoliopsida</taxon>
        <taxon>eudicotyledons</taxon>
        <taxon>Gunneridae</taxon>
        <taxon>Pentapetalae</taxon>
        <taxon>rosids</taxon>
        <taxon>fabids</taxon>
        <taxon>Fabales</taxon>
        <taxon>Fabaceae</taxon>
        <taxon>Papilionoideae</taxon>
        <taxon>50 kb inversion clade</taxon>
        <taxon>NPAAA clade</taxon>
        <taxon>Hologalegina</taxon>
        <taxon>IRL clade</taxon>
        <taxon>Fabeae</taxon>
        <taxon>Lathyrus</taxon>
    </lineage>
</organism>
<sequence>MSNPIDPHYNASLRVLRYLKSSPGQGLFFPSSSSLQLKAFLDSDLATCLEMHKSIIDFCIYLSDSLIFWKSKKQPIVAHNSTEAKYKSITSTICELKWLTNILKELPCPPSNIPSYIVTTLLLFILQVTLHFMIARSTFTYIVIWPGFCSQDNAR</sequence>
<dbReference type="Gramene" id="Psat05G0419900-T1">
    <property type="protein sequence ID" value="KAI5408280.1"/>
    <property type="gene ID" value="KIW84_054199"/>
</dbReference>
<dbReference type="EMBL" id="JAMSHJ010000005">
    <property type="protein sequence ID" value="KAI5408280.1"/>
    <property type="molecule type" value="Genomic_DNA"/>
</dbReference>
<keyword evidence="1" id="KW-0812">Transmembrane</keyword>
<keyword evidence="1" id="KW-1133">Transmembrane helix</keyword>
<proteinExistence type="predicted"/>
<dbReference type="CDD" id="cd09272">
    <property type="entry name" value="RNase_HI_RT_Ty1"/>
    <property type="match status" value="1"/>
</dbReference>
<gene>
    <name evidence="2" type="ORF">KIW84_054199</name>
</gene>
<dbReference type="Proteomes" id="UP001058974">
    <property type="component" value="Chromosome 5"/>
</dbReference>
<dbReference type="PANTHER" id="PTHR11439:SF498">
    <property type="entry name" value="DNAK FAMILY PROTEIN"/>
    <property type="match status" value="1"/>
</dbReference>
<reference evidence="2 3" key="1">
    <citation type="journal article" date="2022" name="Nat. Genet.">
        <title>Improved pea reference genome and pan-genome highlight genomic features and evolutionary characteristics.</title>
        <authorList>
            <person name="Yang T."/>
            <person name="Liu R."/>
            <person name="Luo Y."/>
            <person name="Hu S."/>
            <person name="Wang D."/>
            <person name="Wang C."/>
            <person name="Pandey M.K."/>
            <person name="Ge S."/>
            <person name="Xu Q."/>
            <person name="Li N."/>
            <person name="Li G."/>
            <person name="Huang Y."/>
            <person name="Saxena R.K."/>
            <person name="Ji Y."/>
            <person name="Li M."/>
            <person name="Yan X."/>
            <person name="He Y."/>
            <person name="Liu Y."/>
            <person name="Wang X."/>
            <person name="Xiang C."/>
            <person name="Varshney R.K."/>
            <person name="Ding H."/>
            <person name="Gao S."/>
            <person name="Zong X."/>
        </authorList>
    </citation>
    <scope>NUCLEOTIDE SEQUENCE [LARGE SCALE GENOMIC DNA]</scope>
    <source>
        <strain evidence="2 3">cv. Zhongwan 6</strain>
    </source>
</reference>
<protein>
    <recommendedName>
        <fullName evidence="4">Mitochondrial protein</fullName>
    </recommendedName>
</protein>
<accession>A0A9D4WX26</accession>
<evidence type="ECO:0000256" key="1">
    <source>
        <dbReference type="SAM" id="Phobius"/>
    </source>
</evidence>
<keyword evidence="3" id="KW-1185">Reference proteome</keyword>
<name>A0A9D4WX26_PEA</name>
<dbReference type="AlphaFoldDB" id="A0A9D4WX26"/>
<dbReference type="PANTHER" id="PTHR11439">
    <property type="entry name" value="GAG-POL-RELATED RETROTRANSPOSON"/>
    <property type="match status" value="1"/>
</dbReference>
<feature type="transmembrane region" description="Helical" evidence="1">
    <location>
        <begin position="113"/>
        <end position="134"/>
    </location>
</feature>
<keyword evidence="1" id="KW-0472">Membrane</keyword>